<gene>
    <name evidence="2" type="ORF">EZS26_001693</name>
</gene>
<comment type="caution">
    <text evidence="2">The sequence shown here is derived from an EMBL/GenBank/DDBJ whole genome shotgun (WGS) entry which is preliminary data.</text>
</comment>
<evidence type="ECO:0000259" key="1">
    <source>
        <dbReference type="Pfam" id="PF05193"/>
    </source>
</evidence>
<dbReference type="Gene3D" id="2.50.20.10">
    <property type="entry name" value="Lipoprotein localisation LolA/LolB/LppX"/>
    <property type="match status" value="1"/>
</dbReference>
<accession>A0A5M8P131</accession>
<dbReference type="InterPro" id="IPR050361">
    <property type="entry name" value="MPP/UQCRC_Complex"/>
</dbReference>
<dbReference type="EMBL" id="SNRX01000010">
    <property type="protein sequence ID" value="KAA6302092.1"/>
    <property type="molecule type" value="Genomic_DNA"/>
</dbReference>
<evidence type="ECO:0000313" key="3">
    <source>
        <dbReference type="Proteomes" id="UP000324575"/>
    </source>
</evidence>
<dbReference type="Proteomes" id="UP000324575">
    <property type="component" value="Unassembled WGS sequence"/>
</dbReference>
<dbReference type="Pfam" id="PF05193">
    <property type="entry name" value="Peptidase_M16_C"/>
    <property type="match status" value="1"/>
</dbReference>
<feature type="domain" description="Peptidase M16 C-terminal" evidence="1">
    <location>
        <begin position="199"/>
        <end position="380"/>
    </location>
</feature>
<dbReference type="PANTHER" id="PTHR11851">
    <property type="entry name" value="METALLOPROTEASE"/>
    <property type="match status" value="1"/>
</dbReference>
<organism evidence="2 3">
    <name type="scientific">Candidatus Ordinivivax streblomastigis</name>
    <dbReference type="NCBI Taxonomy" id="2540710"/>
    <lineage>
        <taxon>Bacteria</taxon>
        <taxon>Pseudomonadati</taxon>
        <taxon>Bacteroidota</taxon>
        <taxon>Bacteroidia</taxon>
        <taxon>Bacteroidales</taxon>
        <taxon>Candidatus Ordinivivax</taxon>
    </lineage>
</organism>
<dbReference type="GO" id="GO:0046872">
    <property type="term" value="F:metal ion binding"/>
    <property type="evidence" value="ECO:0007669"/>
    <property type="project" value="InterPro"/>
</dbReference>
<sequence>MKTLYGIFFLLLSVVTLHAQSLDRSIRPSSDPAKEINIKDARVFQLSNGLKVFLVEDKTTPIVYYSLQLDVKPQLQGDKTGLYDLFGEVFGKRTATRTKEQLNQDIDLIGARANAHRNGGSISFLKKYGNHALDIFTDMILHPVFAQEEFDLAMTQYQTLLSSLGDDAGQINERVSAVLTYGKNYPAGEAITQATLKNVQLPDMQAYYNTCFAPNVSRLVIIGDVTLKEAKANAQKYFGSWKKKTVPVTQYEIPSAPEGTRVAYVVKPGAVQSSIDISYPIEYQLGAPDYDAARLMDQIFGGSGTGRLFLNLREQHSYTYGIYSDLSPDEHIGRFKLTSGGGAASVKAAATDSAIYEIFNEMEHIRLEPVSEKELKSAKTYRAGGFSRSLEKPSTIANFAINIDKYHLPKDYYKNYLKRLEALTAEEVQAAAQKYIRPENAWIVVTGDRAEADKLLPFAGDQTVHYYDYDANSTEAPVTQEAGISVQQLIANYVEAMGGEAVVRQIQDYQVSAEMTVMGQQADFTQCFKAPNLSATTLALDGTVIQRIAFDGSVVRISGLSGSQEMTAGAEFESVKNESSLIPERNYLANGYTLTVNGIEPVNGKEAYVLSISKEGMSTSLRYFDIASGLPVKSETMVETPAGGQKTVTEYADYRQVNGVCFPYTTKQTAGGMAITAKVTSIEINRGIDTSVFQ</sequence>
<dbReference type="Gene3D" id="3.30.830.10">
    <property type="entry name" value="Metalloenzyme, LuxS/M16 peptidase-like"/>
    <property type="match status" value="2"/>
</dbReference>
<dbReference type="InterPro" id="IPR007863">
    <property type="entry name" value="Peptidase_M16_C"/>
</dbReference>
<reference evidence="2 3" key="1">
    <citation type="submission" date="2019-03" db="EMBL/GenBank/DDBJ databases">
        <title>Single cell metagenomics reveals metabolic interactions within the superorganism composed of flagellate Streblomastix strix and complex community of Bacteroidetes bacteria on its surface.</title>
        <authorList>
            <person name="Treitli S.C."/>
            <person name="Kolisko M."/>
            <person name="Husnik F."/>
            <person name="Keeling P."/>
            <person name="Hampl V."/>
        </authorList>
    </citation>
    <scope>NUCLEOTIDE SEQUENCE [LARGE SCALE GENOMIC DNA]</scope>
    <source>
        <strain evidence="2">St1</strain>
    </source>
</reference>
<proteinExistence type="predicted"/>
<dbReference type="InterPro" id="IPR011249">
    <property type="entry name" value="Metalloenz_LuxS/M16"/>
</dbReference>
<dbReference type="SUPFAM" id="SSF63411">
    <property type="entry name" value="LuxS/MPP-like metallohydrolase"/>
    <property type="match status" value="2"/>
</dbReference>
<evidence type="ECO:0000313" key="2">
    <source>
        <dbReference type="EMBL" id="KAA6302092.1"/>
    </source>
</evidence>
<name>A0A5M8P131_9BACT</name>
<dbReference type="AlphaFoldDB" id="A0A5M8P131"/>
<protein>
    <recommendedName>
        <fullName evidence="1">Peptidase M16 C-terminal domain-containing protein</fullName>
    </recommendedName>
</protein>